<dbReference type="EMBL" id="AMRV01000005">
    <property type="protein sequence ID" value="EMD82734.1"/>
    <property type="molecule type" value="Genomic_DNA"/>
</dbReference>
<accession>M2T882</accession>
<organism evidence="2 3">
    <name type="scientific">Pacificimonas flava</name>
    <dbReference type="NCBI Taxonomy" id="1234595"/>
    <lineage>
        <taxon>Bacteria</taxon>
        <taxon>Pseudomonadati</taxon>
        <taxon>Pseudomonadota</taxon>
        <taxon>Alphaproteobacteria</taxon>
        <taxon>Sphingomonadales</taxon>
        <taxon>Sphingosinicellaceae</taxon>
        <taxon>Pacificimonas</taxon>
    </lineage>
</organism>
<dbReference type="AlphaFoldDB" id="M2T882"/>
<evidence type="ECO:0000256" key="1">
    <source>
        <dbReference type="SAM" id="SignalP"/>
    </source>
</evidence>
<gene>
    <name evidence="2" type="ORF">C725_1774</name>
</gene>
<evidence type="ECO:0000313" key="3">
    <source>
        <dbReference type="Proteomes" id="UP000011717"/>
    </source>
</evidence>
<dbReference type="OrthoDB" id="7408224at2"/>
<dbReference type="Proteomes" id="UP000011717">
    <property type="component" value="Unassembled WGS sequence"/>
</dbReference>
<evidence type="ECO:0008006" key="4">
    <source>
        <dbReference type="Google" id="ProtNLM"/>
    </source>
</evidence>
<protein>
    <recommendedName>
        <fullName evidence="4">RcnB family protein</fullName>
    </recommendedName>
</protein>
<reference evidence="2 3" key="1">
    <citation type="journal article" date="2013" name="Genome Announc.">
        <title>Draft Genome Sequence of Strain JLT2015T, Belonging to the Family Sphingomonadaceae of the Alphaproteobacteria.</title>
        <authorList>
            <person name="Tang K."/>
            <person name="Liu K."/>
            <person name="Li S."/>
            <person name="Jiao N."/>
        </authorList>
    </citation>
    <scope>NUCLEOTIDE SEQUENCE [LARGE SCALE GENOMIC DNA]</scope>
    <source>
        <strain evidence="2 3">JLT2015</strain>
    </source>
</reference>
<feature type="signal peptide" evidence="1">
    <location>
        <begin position="1"/>
        <end position="25"/>
    </location>
</feature>
<dbReference type="RefSeq" id="WP_008601978.1">
    <property type="nucleotide sequence ID" value="NZ_AMRV01000005.1"/>
</dbReference>
<feature type="chain" id="PRO_5004026194" description="RcnB family protein" evidence="1">
    <location>
        <begin position="26"/>
        <end position="99"/>
    </location>
</feature>
<name>M2T882_9SPHN</name>
<sequence>MFTMRKIMISLAAFAAAGIAVPAAAQPADDTTAASAEDAYKVGETLPEGRYAFLDPRSYFELPERGDTLYAYKDGWAYLLDPDTRIIRDVVSLIQVPRY</sequence>
<proteinExistence type="predicted"/>
<keyword evidence="3" id="KW-1185">Reference proteome</keyword>
<comment type="caution">
    <text evidence="2">The sequence shown here is derived from an EMBL/GenBank/DDBJ whole genome shotgun (WGS) entry which is preliminary data.</text>
</comment>
<keyword evidence="1" id="KW-0732">Signal</keyword>
<evidence type="ECO:0000313" key="2">
    <source>
        <dbReference type="EMBL" id="EMD82734.1"/>
    </source>
</evidence>